<evidence type="ECO:0000256" key="1">
    <source>
        <dbReference type="SAM" id="Phobius"/>
    </source>
</evidence>
<feature type="transmembrane region" description="Helical" evidence="1">
    <location>
        <begin position="72"/>
        <end position="93"/>
    </location>
</feature>
<keyword evidence="1" id="KW-0812">Transmembrane</keyword>
<name>A0AAD8L9Y1_TARER</name>
<keyword evidence="1" id="KW-0472">Membrane</keyword>
<evidence type="ECO:0000313" key="2">
    <source>
        <dbReference type="EMBL" id="KAK1436914.1"/>
    </source>
</evidence>
<keyword evidence="3" id="KW-1185">Reference proteome</keyword>
<accession>A0AAD8L9Y1</accession>
<sequence length="94" mass="10831">MIVVTFKNRMMTLKCEDEYGGDKWHCVKAKLIKLLEERLYSIKAQGLCVCCYEPIPSRLILVSFVRLIDRTFVVTVTLFSVCNTSIIISSFIFT</sequence>
<dbReference type="EMBL" id="JAUHHV010000001">
    <property type="protein sequence ID" value="KAK1436914.1"/>
    <property type="molecule type" value="Genomic_DNA"/>
</dbReference>
<organism evidence="2 3">
    <name type="scientific">Tagetes erecta</name>
    <name type="common">African marigold</name>
    <dbReference type="NCBI Taxonomy" id="13708"/>
    <lineage>
        <taxon>Eukaryota</taxon>
        <taxon>Viridiplantae</taxon>
        <taxon>Streptophyta</taxon>
        <taxon>Embryophyta</taxon>
        <taxon>Tracheophyta</taxon>
        <taxon>Spermatophyta</taxon>
        <taxon>Magnoliopsida</taxon>
        <taxon>eudicotyledons</taxon>
        <taxon>Gunneridae</taxon>
        <taxon>Pentapetalae</taxon>
        <taxon>asterids</taxon>
        <taxon>campanulids</taxon>
        <taxon>Asterales</taxon>
        <taxon>Asteraceae</taxon>
        <taxon>Asteroideae</taxon>
        <taxon>Heliantheae alliance</taxon>
        <taxon>Tageteae</taxon>
        <taxon>Tagetes</taxon>
    </lineage>
</organism>
<reference evidence="2" key="1">
    <citation type="journal article" date="2023" name="bioRxiv">
        <title>Improved chromosome-level genome assembly for marigold (Tagetes erecta).</title>
        <authorList>
            <person name="Jiang F."/>
            <person name="Yuan L."/>
            <person name="Wang S."/>
            <person name="Wang H."/>
            <person name="Xu D."/>
            <person name="Wang A."/>
            <person name="Fan W."/>
        </authorList>
    </citation>
    <scope>NUCLEOTIDE SEQUENCE</scope>
    <source>
        <strain evidence="2">WSJ</strain>
        <tissue evidence="2">Leaf</tissue>
    </source>
</reference>
<keyword evidence="1" id="KW-1133">Transmembrane helix</keyword>
<protein>
    <submittedName>
        <fullName evidence="2">Uncharacterized protein</fullName>
    </submittedName>
</protein>
<dbReference type="Proteomes" id="UP001229421">
    <property type="component" value="Unassembled WGS sequence"/>
</dbReference>
<dbReference type="AlphaFoldDB" id="A0AAD8L9Y1"/>
<proteinExistence type="predicted"/>
<gene>
    <name evidence="2" type="ORF">QVD17_02698</name>
</gene>
<comment type="caution">
    <text evidence="2">The sequence shown here is derived from an EMBL/GenBank/DDBJ whole genome shotgun (WGS) entry which is preliminary data.</text>
</comment>
<evidence type="ECO:0000313" key="3">
    <source>
        <dbReference type="Proteomes" id="UP001229421"/>
    </source>
</evidence>